<dbReference type="EMBL" id="JAERRB010000003">
    <property type="protein sequence ID" value="MBL0741881.1"/>
    <property type="molecule type" value="Genomic_DNA"/>
</dbReference>
<organism evidence="1 2">
    <name type="scientific">Chryseolinea lacunae</name>
    <dbReference type="NCBI Taxonomy" id="2801331"/>
    <lineage>
        <taxon>Bacteria</taxon>
        <taxon>Pseudomonadati</taxon>
        <taxon>Bacteroidota</taxon>
        <taxon>Cytophagia</taxon>
        <taxon>Cytophagales</taxon>
        <taxon>Fulvivirgaceae</taxon>
        <taxon>Chryseolinea</taxon>
    </lineage>
</organism>
<keyword evidence="2" id="KW-1185">Reference proteome</keyword>
<reference evidence="1 2" key="1">
    <citation type="submission" date="2021-01" db="EMBL/GenBank/DDBJ databases">
        <title>Chryseolinea sp. Jin1 Genome sequencing and assembly.</title>
        <authorList>
            <person name="Kim I."/>
        </authorList>
    </citation>
    <scope>NUCLEOTIDE SEQUENCE [LARGE SCALE GENOMIC DNA]</scope>
    <source>
        <strain evidence="1 2">Jin1</strain>
    </source>
</reference>
<sequence length="87" mass="9812">MRHLASPVHLKITTMGRPPVLPKKKKDGFYLELRNKGAKSGIIVIRDTKEAMMQAARQYENTKDVIILGEHKNGKKVEESRAKKVSA</sequence>
<evidence type="ECO:0000313" key="2">
    <source>
        <dbReference type="Proteomes" id="UP000613030"/>
    </source>
</evidence>
<proteinExistence type="predicted"/>
<gene>
    <name evidence="1" type="ORF">JI741_11670</name>
</gene>
<name>A0ABS1KR27_9BACT</name>
<dbReference type="Proteomes" id="UP000613030">
    <property type="component" value="Unassembled WGS sequence"/>
</dbReference>
<protein>
    <submittedName>
        <fullName evidence="1">Uncharacterized protein</fullName>
    </submittedName>
</protein>
<accession>A0ABS1KR27</accession>
<evidence type="ECO:0000313" key="1">
    <source>
        <dbReference type="EMBL" id="MBL0741881.1"/>
    </source>
</evidence>
<comment type="caution">
    <text evidence="1">The sequence shown here is derived from an EMBL/GenBank/DDBJ whole genome shotgun (WGS) entry which is preliminary data.</text>
</comment>